<sequence length="125" mass="14270">MYRDNNTTVSPKPKFLSTYKWISTVQEQVLINKDSPFAPTRFIYPSFEMVGRPLDGDNISGTPSRTEPPDSILCTRTNLSFLLFPEFFSLISTQWRVLLDHKTAREGPPPETPRGLLQQGSFTFL</sequence>
<dbReference type="Proteomes" id="UP001054837">
    <property type="component" value="Unassembled WGS sequence"/>
</dbReference>
<keyword evidence="2" id="KW-1185">Reference proteome</keyword>
<comment type="caution">
    <text evidence="1">The sequence shown here is derived from an EMBL/GenBank/DDBJ whole genome shotgun (WGS) entry which is preliminary data.</text>
</comment>
<name>A0AAV4WRI5_9ARAC</name>
<organism evidence="1 2">
    <name type="scientific">Caerostris darwini</name>
    <dbReference type="NCBI Taxonomy" id="1538125"/>
    <lineage>
        <taxon>Eukaryota</taxon>
        <taxon>Metazoa</taxon>
        <taxon>Ecdysozoa</taxon>
        <taxon>Arthropoda</taxon>
        <taxon>Chelicerata</taxon>
        <taxon>Arachnida</taxon>
        <taxon>Araneae</taxon>
        <taxon>Araneomorphae</taxon>
        <taxon>Entelegynae</taxon>
        <taxon>Araneoidea</taxon>
        <taxon>Araneidae</taxon>
        <taxon>Caerostris</taxon>
    </lineage>
</organism>
<dbReference type="EMBL" id="BPLQ01014939">
    <property type="protein sequence ID" value="GIY84545.1"/>
    <property type="molecule type" value="Genomic_DNA"/>
</dbReference>
<evidence type="ECO:0000313" key="2">
    <source>
        <dbReference type="Proteomes" id="UP001054837"/>
    </source>
</evidence>
<evidence type="ECO:0000313" key="1">
    <source>
        <dbReference type="EMBL" id="GIY84545.1"/>
    </source>
</evidence>
<protein>
    <submittedName>
        <fullName evidence="1">Uncharacterized protein</fullName>
    </submittedName>
</protein>
<gene>
    <name evidence="1" type="ORF">CDAR_168841</name>
</gene>
<accession>A0AAV4WRI5</accession>
<dbReference type="AlphaFoldDB" id="A0AAV4WRI5"/>
<reference evidence="1 2" key="1">
    <citation type="submission" date="2021-06" db="EMBL/GenBank/DDBJ databases">
        <title>Caerostris darwini draft genome.</title>
        <authorList>
            <person name="Kono N."/>
            <person name="Arakawa K."/>
        </authorList>
    </citation>
    <scope>NUCLEOTIDE SEQUENCE [LARGE SCALE GENOMIC DNA]</scope>
</reference>
<proteinExistence type="predicted"/>